<dbReference type="InterPro" id="IPR013978">
    <property type="entry name" value="MEKHLA"/>
</dbReference>
<name>A0A844GZQ6_9CHRO</name>
<dbReference type="EMBL" id="WMIA01000012">
    <property type="protein sequence ID" value="MTF39446.1"/>
    <property type="molecule type" value="Genomic_DNA"/>
</dbReference>
<evidence type="ECO:0000313" key="2">
    <source>
        <dbReference type="EMBL" id="MTF39446.1"/>
    </source>
</evidence>
<reference evidence="2 3" key="1">
    <citation type="submission" date="2019-11" db="EMBL/GenBank/DDBJ databases">
        <title>Isolation of a new High Light Tolerant Cyanobacteria.</title>
        <authorList>
            <person name="Dobson Z."/>
            <person name="Vaughn N."/>
            <person name="Vaughn M."/>
            <person name="Fromme P."/>
            <person name="Mazor Y."/>
        </authorList>
    </citation>
    <scope>NUCLEOTIDE SEQUENCE [LARGE SCALE GENOMIC DNA]</scope>
    <source>
        <strain evidence="2 3">0216</strain>
    </source>
</reference>
<evidence type="ECO:0000259" key="1">
    <source>
        <dbReference type="Pfam" id="PF08670"/>
    </source>
</evidence>
<dbReference type="Proteomes" id="UP000437131">
    <property type="component" value="Unassembled WGS sequence"/>
</dbReference>
<gene>
    <name evidence="2" type="ORF">GGC33_10975</name>
</gene>
<evidence type="ECO:0000313" key="3">
    <source>
        <dbReference type="Proteomes" id="UP000437131"/>
    </source>
</evidence>
<dbReference type="Pfam" id="PF08670">
    <property type="entry name" value="MEKHLA"/>
    <property type="match status" value="1"/>
</dbReference>
<accession>A0A844GZQ6</accession>
<organism evidence="2 3">
    <name type="scientific">Cyanobacterium aponinum 0216</name>
    <dbReference type="NCBI Taxonomy" id="2676140"/>
    <lineage>
        <taxon>Bacteria</taxon>
        <taxon>Bacillati</taxon>
        <taxon>Cyanobacteriota</taxon>
        <taxon>Cyanophyceae</taxon>
        <taxon>Oscillatoriophycideae</taxon>
        <taxon>Chroococcales</taxon>
        <taxon>Geminocystaceae</taxon>
        <taxon>Cyanobacterium</taxon>
    </lineage>
</organism>
<protein>
    <submittedName>
        <fullName evidence="2">MEKHLA domain-containing protein</fullName>
    </submittedName>
</protein>
<proteinExistence type="predicted"/>
<dbReference type="RefSeq" id="WP_155084036.1">
    <property type="nucleotide sequence ID" value="NZ_WMIA01000012.1"/>
</dbReference>
<comment type="caution">
    <text evidence="2">The sequence shown here is derived from an EMBL/GenBank/DDBJ whole genome shotgun (WGS) entry which is preliminary data.</text>
</comment>
<sequence length="156" mass="18299">MDNQIWEKPEIISWTQILLNSYKRLLNKELIERNEDLLTDSKNLYNADFVVLSHNNKPDPIYNYGNQQALDLWEMNWQQLIQTPSRNTTEPISREEREALLKEANLKGYITNCGGVRVSSTGKRYLIQDITLWNLFDSNGEYCGQAATFSHWQKLE</sequence>
<feature type="domain" description="MEKHLA" evidence="1">
    <location>
        <begin position="13"/>
        <end position="153"/>
    </location>
</feature>
<dbReference type="AlphaFoldDB" id="A0A844GZQ6"/>